<reference evidence="1" key="1">
    <citation type="journal article" date="2014" name="Front. Microbiol.">
        <title>High frequency of phylogenetically diverse reductive dehalogenase-homologous genes in deep subseafloor sedimentary metagenomes.</title>
        <authorList>
            <person name="Kawai M."/>
            <person name="Futagami T."/>
            <person name="Toyoda A."/>
            <person name="Takaki Y."/>
            <person name="Nishi S."/>
            <person name="Hori S."/>
            <person name="Arai W."/>
            <person name="Tsubouchi T."/>
            <person name="Morono Y."/>
            <person name="Uchiyama I."/>
            <person name="Ito T."/>
            <person name="Fujiyama A."/>
            <person name="Inagaki F."/>
            <person name="Takami H."/>
        </authorList>
    </citation>
    <scope>NUCLEOTIDE SEQUENCE</scope>
    <source>
        <strain evidence="1">Expedition CK06-06</strain>
    </source>
</reference>
<sequence>MGVPKIVSFMPCPVEAQRSWCLKYVDPSEVEFSVGSTDLSEDEMCEAVSDADMI</sequence>
<dbReference type="AlphaFoldDB" id="X0SB95"/>
<comment type="caution">
    <text evidence="1">The sequence shown here is derived from an EMBL/GenBank/DDBJ whole genome shotgun (WGS) entry which is preliminary data.</text>
</comment>
<protein>
    <submittedName>
        <fullName evidence="1">Uncharacterized protein</fullName>
    </submittedName>
</protein>
<name>X0SB95_9ZZZZ</name>
<dbReference type="EMBL" id="BARS01002812">
    <property type="protein sequence ID" value="GAF73182.1"/>
    <property type="molecule type" value="Genomic_DNA"/>
</dbReference>
<feature type="non-terminal residue" evidence="1">
    <location>
        <position position="54"/>
    </location>
</feature>
<gene>
    <name evidence="1" type="ORF">S01H1_05394</name>
</gene>
<organism evidence="1">
    <name type="scientific">marine sediment metagenome</name>
    <dbReference type="NCBI Taxonomy" id="412755"/>
    <lineage>
        <taxon>unclassified sequences</taxon>
        <taxon>metagenomes</taxon>
        <taxon>ecological metagenomes</taxon>
    </lineage>
</organism>
<accession>X0SB95</accession>
<evidence type="ECO:0000313" key="1">
    <source>
        <dbReference type="EMBL" id="GAF73182.1"/>
    </source>
</evidence>
<proteinExistence type="predicted"/>